<comment type="caution">
    <text evidence="2">The sequence shown here is derived from an EMBL/GenBank/DDBJ whole genome shotgun (WGS) entry which is preliminary data.</text>
</comment>
<dbReference type="EMBL" id="SUMB01000017">
    <property type="protein sequence ID" value="TJZ42301.1"/>
    <property type="molecule type" value="Genomic_DNA"/>
</dbReference>
<feature type="compositionally biased region" description="Low complexity" evidence="1">
    <location>
        <begin position="1"/>
        <end position="24"/>
    </location>
</feature>
<keyword evidence="3" id="KW-1185">Reference proteome</keyword>
<feature type="region of interest" description="Disordered" evidence="1">
    <location>
        <begin position="1"/>
        <end position="68"/>
    </location>
</feature>
<dbReference type="Proteomes" id="UP000308697">
    <property type="component" value="Unassembled WGS sequence"/>
</dbReference>
<accession>A0A4U0MNE3</accession>
<sequence>MHPASEAASAETVTAAAVTRTSARPADEEEDAWDAAGGAAEDSVAAWDGTEGNGAAAGDDGSGDDGRE</sequence>
<reference evidence="2 3" key="1">
    <citation type="submission" date="2019-04" db="EMBL/GenBank/DDBJ databases">
        <title>Streptomyces piniterrae sp. nov., a heliquinomycin-producing actinomycete isolated from rhizosphere soil of Pinus yunnanensis.</title>
        <authorList>
            <person name="Zhuang X."/>
            <person name="Zhao J."/>
        </authorList>
    </citation>
    <scope>NUCLEOTIDE SEQUENCE [LARGE SCALE GENOMIC DNA]</scope>
    <source>
        <strain evidence="3">jys28</strain>
    </source>
</reference>
<protein>
    <submittedName>
        <fullName evidence="2">Uncharacterized protein</fullName>
    </submittedName>
</protein>
<gene>
    <name evidence="2" type="ORF">FCH28_35475</name>
</gene>
<evidence type="ECO:0000256" key="1">
    <source>
        <dbReference type="SAM" id="MobiDB-lite"/>
    </source>
</evidence>
<organism evidence="2 3">
    <name type="scientific">Streptomyces piniterrae</name>
    <dbReference type="NCBI Taxonomy" id="2571125"/>
    <lineage>
        <taxon>Bacteria</taxon>
        <taxon>Bacillati</taxon>
        <taxon>Actinomycetota</taxon>
        <taxon>Actinomycetes</taxon>
        <taxon>Kitasatosporales</taxon>
        <taxon>Streptomycetaceae</taxon>
        <taxon>Streptomyces</taxon>
    </lineage>
</organism>
<evidence type="ECO:0000313" key="2">
    <source>
        <dbReference type="EMBL" id="TJZ42301.1"/>
    </source>
</evidence>
<evidence type="ECO:0000313" key="3">
    <source>
        <dbReference type="Proteomes" id="UP000308697"/>
    </source>
</evidence>
<feature type="compositionally biased region" description="Low complexity" evidence="1">
    <location>
        <begin position="34"/>
        <end position="59"/>
    </location>
</feature>
<dbReference type="AlphaFoldDB" id="A0A4U0MNE3"/>
<name>A0A4U0MNE3_9ACTN</name>
<proteinExistence type="predicted"/>